<dbReference type="Gene3D" id="2.60.40.1880">
    <property type="entry name" value="Invasion associated locus B (IalB) protein"/>
    <property type="match status" value="1"/>
</dbReference>
<dbReference type="Proteomes" id="UP001231124">
    <property type="component" value="Unassembled WGS sequence"/>
</dbReference>
<organism evidence="3 4">
    <name type="scientific">Methylobacterium aerolatum</name>
    <dbReference type="NCBI Taxonomy" id="418708"/>
    <lineage>
        <taxon>Bacteria</taxon>
        <taxon>Pseudomonadati</taxon>
        <taxon>Pseudomonadota</taxon>
        <taxon>Alphaproteobacteria</taxon>
        <taxon>Hyphomicrobiales</taxon>
        <taxon>Methylobacteriaceae</taxon>
        <taxon>Methylobacterium</taxon>
    </lineage>
</organism>
<sequence length="232" mass="23929">MHAWLGTRVASASPWITGACFALALLSGGSAPHAEGTKTSAPVVPETSPGRPAPTPQPSSSPEQGEAHATAPGYTVKLADVTVPAGVPIGKYRRAFQPFPNWTLICDENLAKKQKVCNIAQTILGPDGSTAFSWSLAAAQDGKPLFILRAPSSIGERGSICLTLPDGGPPILVSIQGCTPAMCLAYQALGQRLRAAIDKAMTIDISYVAGARANTVTFRAPLEGLATALAAI</sequence>
<accession>A0ABU0HYS1</accession>
<comment type="caution">
    <text evidence="3">The sequence shown here is derived from an EMBL/GenBank/DDBJ whole genome shotgun (WGS) entry which is preliminary data.</text>
</comment>
<dbReference type="InterPro" id="IPR038696">
    <property type="entry name" value="IalB_sf"/>
</dbReference>
<dbReference type="InterPro" id="IPR010642">
    <property type="entry name" value="Invasion_prot_B"/>
</dbReference>
<keyword evidence="2" id="KW-0732">Signal</keyword>
<evidence type="ECO:0000313" key="4">
    <source>
        <dbReference type="Proteomes" id="UP001231124"/>
    </source>
</evidence>
<dbReference type="EMBL" id="JAUSVP010000005">
    <property type="protein sequence ID" value="MDQ0447482.1"/>
    <property type="molecule type" value="Genomic_DNA"/>
</dbReference>
<evidence type="ECO:0000256" key="2">
    <source>
        <dbReference type="SAM" id="SignalP"/>
    </source>
</evidence>
<proteinExistence type="predicted"/>
<reference evidence="3 4" key="1">
    <citation type="submission" date="2023-07" db="EMBL/GenBank/DDBJ databases">
        <title>Genomic Encyclopedia of Type Strains, Phase IV (KMG-IV): sequencing the most valuable type-strain genomes for metagenomic binning, comparative biology and taxonomic classification.</title>
        <authorList>
            <person name="Goeker M."/>
        </authorList>
    </citation>
    <scope>NUCLEOTIDE SEQUENCE [LARGE SCALE GENOMIC DNA]</scope>
    <source>
        <strain evidence="3 4">DSM 19013</strain>
    </source>
</reference>
<dbReference type="Pfam" id="PF06776">
    <property type="entry name" value="IalB"/>
    <property type="match status" value="1"/>
</dbReference>
<gene>
    <name evidence="3" type="ORF">QO012_001982</name>
</gene>
<feature type="signal peptide" evidence="2">
    <location>
        <begin position="1"/>
        <end position="24"/>
    </location>
</feature>
<protein>
    <submittedName>
        <fullName evidence="3">Invasion protein IalB</fullName>
    </submittedName>
</protein>
<dbReference type="RefSeq" id="WP_238202517.1">
    <property type="nucleotide sequence ID" value="NZ_BPQE01000011.1"/>
</dbReference>
<feature type="chain" id="PRO_5047060095" evidence="2">
    <location>
        <begin position="25"/>
        <end position="232"/>
    </location>
</feature>
<evidence type="ECO:0000313" key="3">
    <source>
        <dbReference type="EMBL" id="MDQ0447482.1"/>
    </source>
</evidence>
<evidence type="ECO:0000256" key="1">
    <source>
        <dbReference type="SAM" id="MobiDB-lite"/>
    </source>
</evidence>
<keyword evidence="4" id="KW-1185">Reference proteome</keyword>
<name>A0ABU0HYS1_9HYPH</name>
<feature type="region of interest" description="Disordered" evidence="1">
    <location>
        <begin position="32"/>
        <end position="69"/>
    </location>
</feature>